<evidence type="ECO:0000259" key="10">
    <source>
        <dbReference type="PROSITE" id="PS50878"/>
    </source>
</evidence>
<dbReference type="GO" id="GO:0003964">
    <property type="term" value="F:RNA-directed DNA polymerase activity"/>
    <property type="evidence" value="ECO:0007669"/>
    <property type="project" value="UniProtKB-KW"/>
</dbReference>
<gene>
    <name evidence="11" type="ORF">SAMN02745784_03228</name>
</gene>
<evidence type="ECO:0000256" key="9">
    <source>
        <dbReference type="ARBA" id="ARBA00048173"/>
    </source>
</evidence>
<dbReference type="CDD" id="cd01651">
    <property type="entry name" value="RT_G2_intron"/>
    <property type="match status" value="1"/>
</dbReference>
<evidence type="ECO:0000256" key="8">
    <source>
        <dbReference type="ARBA" id="ARBA00034120"/>
    </source>
</evidence>
<dbReference type="InterPro" id="IPR051083">
    <property type="entry name" value="GrpII_Intron_Splice-Mob/Def"/>
</dbReference>
<dbReference type="InterPro" id="IPR030931">
    <property type="entry name" value="Group_II_RT_mat"/>
</dbReference>
<keyword evidence="2" id="KW-0808">Transferase</keyword>
<evidence type="ECO:0000256" key="7">
    <source>
        <dbReference type="ARBA" id="ARBA00023118"/>
    </source>
</evidence>
<keyword evidence="12" id="KW-1185">Reference proteome</keyword>
<evidence type="ECO:0000256" key="2">
    <source>
        <dbReference type="ARBA" id="ARBA00022679"/>
    </source>
</evidence>
<sequence length="471" mass="55335">MKITENTIECRKQNKDTIINCGNSVEHERRRNGQSDSRMIEKDDINTNKPTIGMLERILSRDNMNNAYQKVKRNKGAGGTDKMEMDELLEHLKTHREEILSSLLNTSYKPSPVKRVEIPKENGETRKLGIPTLVDRVIQQAILQELSPIYEKQFAETSYGFRQNRGCHDALKKCQEYANEGYWYVIDMDLEKFFDTVNQSMLMEILSRTIKDNRVLSLIQKFLNAGIMDNGMFIRSEEGVPQGGPISPLLANIILNELDQKLEEWGYRFVRYADDLMIFTTSKRAAQRQYERVSKFIEGKLKLKINKDKTKVSKLSEVKYLGYTFYRSKGGCRFRVHPKSINKLKDKIRMVTGRSKGMSIDNRKIKLNQIIHGWVQYFKLADMKTIMKTIDEWLRRRIRMITWKSWKKVKTKFVNLKKLGVAREKAWEWANTRKGYWHTANSWILATTLTNARFEKQGYLSFLKYYLEVKV</sequence>
<keyword evidence="4" id="KW-0479">Metal-binding</keyword>
<evidence type="ECO:0000313" key="12">
    <source>
        <dbReference type="Proteomes" id="UP000184114"/>
    </source>
</evidence>
<dbReference type="EMBL" id="FQTY01000038">
    <property type="protein sequence ID" value="SHF22719.1"/>
    <property type="molecule type" value="Genomic_DNA"/>
</dbReference>
<keyword evidence="7" id="KW-0051">Antiviral defense</keyword>
<dbReference type="PROSITE" id="PS50878">
    <property type="entry name" value="RT_POL"/>
    <property type="match status" value="1"/>
</dbReference>
<dbReference type="InterPro" id="IPR043502">
    <property type="entry name" value="DNA/RNA_pol_sf"/>
</dbReference>
<protein>
    <recommendedName>
        <fullName evidence="1">RNA-directed DNA polymerase</fullName>
        <ecNumber evidence="1">2.7.7.49</ecNumber>
    </recommendedName>
</protein>
<accession>A0A1M4ZXF0</accession>
<dbReference type="GO" id="GO:0046872">
    <property type="term" value="F:metal ion binding"/>
    <property type="evidence" value="ECO:0007669"/>
    <property type="project" value="UniProtKB-KW"/>
</dbReference>
<comment type="catalytic activity">
    <reaction evidence="9">
        <text>DNA(n) + a 2'-deoxyribonucleoside 5'-triphosphate = DNA(n+1) + diphosphate</text>
        <dbReference type="Rhea" id="RHEA:22508"/>
        <dbReference type="Rhea" id="RHEA-COMP:17339"/>
        <dbReference type="Rhea" id="RHEA-COMP:17340"/>
        <dbReference type="ChEBI" id="CHEBI:33019"/>
        <dbReference type="ChEBI" id="CHEBI:61560"/>
        <dbReference type="ChEBI" id="CHEBI:173112"/>
        <dbReference type="EC" id="2.7.7.49"/>
    </reaction>
</comment>
<dbReference type="Proteomes" id="UP000184114">
    <property type="component" value="Unassembled WGS sequence"/>
</dbReference>
<proteinExistence type="inferred from homology"/>
<reference evidence="12" key="1">
    <citation type="submission" date="2016-11" db="EMBL/GenBank/DDBJ databases">
        <authorList>
            <person name="Varghese N."/>
            <person name="Submissions S."/>
        </authorList>
    </citation>
    <scope>NUCLEOTIDE SEQUENCE [LARGE SCALE GENOMIC DNA]</scope>
    <source>
        <strain evidence="12">DSM 18095</strain>
    </source>
</reference>
<comment type="similarity">
    <text evidence="8">Belongs to the bacterial reverse transcriptase family.</text>
</comment>
<dbReference type="InterPro" id="IPR000123">
    <property type="entry name" value="Reverse_transcriptase_msDNA"/>
</dbReference>
<dbReference type="NCBIfam" id="TIGR04416">
    <property type="entry name" value="group_II_RT_mat"/>
    <property type="match status" value="1"/>
</dbReference>
<dbReference type="AlphaFoldDB" id="A0A1M4ZXF0"/>
<dbReference type="InterPro" id="IPR000477">
    <property type="entry name" value="RT_dom"/>
</dbReference>
<dbReference type="GO" id="GO:0003723">
    <property type="term" value="F:RNA binding"/>
    <property type="evidence" value="ECO:0007669"/>
    <property type="project" value="InterPro"/>
</dbReference>
<dbReference type="PRINTS" id="PR00866">
    <property type="entry name" value="RNADNAPOLMS"/>
</dbReference>
<dbReference type="InterPro" id="IPR013597">
    <property type="entry name" value="Mat_intron_G2"/>
</dbReference>
<dbReference type="STRING" id="1123404.SAMN02745784_03228"/>
<dbReference type="Pfam" id="PF08388">
    <property type="entry name" value="GIIM"/>
    <property type="match status" value="1"/>
</dbReference>
<keyword evidence="3" id="KW-0548">Nucleotidyltransferase</keyword>
<keyword evidence="6 11" id="KW-0695">RNA-directed DNA polymerase</keyword>
<dbReference type="Gene3D" id="3.30.70.270">
    <property type="match status" value="1"/>
</dbReference>
<evidence type="ECO:0000313" key="11">
    <source>
        <dbReference type="EMBL" id="SHF22719.1"/>
    </source>
</evidence>
<evidence type="ECO:0000256" key="6">
    <source>
        <dbReference type="ARBA" id="ARBA00022918"/>
    </source>
</evidence>
<keyword evidence="5" id="KW-0460">Magnesium</keyword>
<evidence type="ECO:0000256" key="1">
    <source>
        <dbReference type="ARBA" id="ARBA00012493"/>
    </source>
</evidence>
<dbReference type="PANTHER" id="PTHR34047:SF8">
    <property type="entry name" value="PROTEIN YKFC"/>
    <property type="match status" value="1"/>
</dbReference>
<dbReference type="SUPFAM" id="SSF56672">
    <property type="entry name" value="DNA/RNA polymerases"/>
    <property type="match status" value="1"/>
</dbReference>
<evidence type="ECO:0000256" key="3">
    <source>
        <dbReference type="ARBA" id="ARBA00022695"/>
    </source>
</evidence>
<name>A0A1M4ZXF0_9FIRM</name>
<dbReference type="EC" id="2.7.7.49" evidence="1"/>
<dbReference type="InterPro" id="IPR043128">
    <property type="entry name" value="Rev_trsase/Diguanyl_cyclase"/>
</dbReference>
<dbReference type="PANTHER" id="PTHR34047">
    <property type="entry name" value="NUCLEAR INTRON MATURASE 1, MITOCHONDRIAL-RELATED"/>
    <property type="match status" value="1"/>
</dbReference>
<organism evidence="11 12">
    <name type="scientific">Tissierella praeacuta DSM 18095</name>
    <dbReference type="NCBI Taxonomy" id="1123404"/>
    <lineage>
        <taxon>Bacteria</taxon>
        <taxon>Bacillati</taxon>
        <taxon>Bacillota</taxon>
        <taxon>Tissierellia</taxon>
        <taxon>Tissierellales</taxon>
        <taxon>Tissierellaceae</taxon>
        <taxon>Tissierella</taxon>
    </lineage>
</organism>
<evidence type="ECO:0000256" key="5">
    <source>
        <dbReference type="ARBA" id="ARBA00022842"/>
    </source>
</evidence>
<dbReference type="GO" id="GO:0051607">
    <property type="term" value="P:defense response to virus"/>
    <property type="evidence" value="ECO:0007669"/>
    <property type="project" value="UniProtKB-KW"/>
</dbReference>
<feature type="domain" description="Reverse transcriptase" evidence="10">
    <location>
        <begin position="97"/>
        <end position="325"/>
    </location>
</feature>
<dbReference type="Pfam" id="PF00078">
    <property type="entry name" value="RVT_1"/>
    <property type="match status" value="1"/>
</dbReference>
<evidence type="ECO:0000256" key="4">
    <source>
        <dbReference type="ARBA" id="ARBA00022723"/>
    </source>
</evidence>